<dbReference type="PROSITE" id="PS00397">
    <property type="entry name" value="RECOMBINASES_1"/>
    <property type="match status" value="1"/>
</dbReference>
<keyword evidence="10" id="KW-1185">Reference proteome</keyword>
<dbReference type="Pfam" id="PF07508">
    <property type="entry name" value="Recombinase"/>
    <property type="match status" value="1"/>
</dbReference>
<feature type="active site" description="O-(5'-phospho-DNA)-serine intermediate" evidence="4 5">
    <location>
        <position position="10"/>
    </location>
</feature>
<evidence type="ECO:0000313" key="10">
    <source>
        <dbReference type="Proteomes" id="UP000192569"/>
    </source>
</evidence>
<evidence type="ECO:0000256" key="6">
    <source>
        <dbReference type="SAM" id="Coils"/>
    </source>
</evidence>
<dbReference type="EMBL" id="LT838272">
    <property type="protein sequence ID" value="SMB98650.1"/>
    <property type="molecule type" value="Genomic_DNA"/>
</dbReference>
<dbReference type="PROSITE" id="PS51737">
    <property type="entry name" value="RECOMBINASE_DNA_BIND"/>
    <property type="match status" value="1"/>
</dbReference>
<feature type="coiled-coil region" evidence="6">
    <location>
        <begin position="355"/>
        <end position="418"/>
    </location>
</feature>
<accession>A0A1W1VZH1</accession>
<dbReference type="InterPro" id="IPR050639">
    <property type="entry name" value="SSR_resolvase"/>
</dbReference>
<gene>
    <name evidence="9" type="ORF">SAMN00808754_2467</name>
</gene>
<name>A0A1W1VZH1_9FIRM</name>
<keyword evidence="1" id="KW-0229">DNA integration</keyword>
<keyword evidence="2" id="KW-0238">DNA-binding</keyword>
<dbReference type="PROSITE" id="PS51736">
    <property type="entry name" value="RECOMBINASES_3"/>
    <property type="match status" value="1"/>
</dbReference>
<dbReference type="Pfam" id="PF13408">
    <property type="entry name" value="Zn_ribbon_recom"/>
    <property type="match status" value="1"/>
</dbReference>
<keyword evidence="6" id="KW-0175">Coiled coil</keyword>
<dbReference type="InterPro" id="IPR036162">
    <property type="entry name" value="Resolvase-like_N_sf"/>
</dbReference>
<dbReference type="Proteomes" id="UP000192569">
    <property type="component" value="Chromosome I"/>
</dbReference>
<dbReference type="InterPro" id="IPR038109">
    <property type="entry name" value="DNA_bind_recomb_sf"/>
</dbReference>
<organism evidence="9 10">
    <name type="scientific">Thermanaeromonas toyohensis ToBE</name>
    <dbReference type="NCBI Taxonomy" id="698762"/>
    <lineage>
        <taxon>Bacteria</taxon>
        <taxon>Bacillati</taxon>
        <taxon>Bacillota</taxon>
        <taxon>Clostridia</taxon>
        <taxon>Neomoorellales</taxon>
        <taxon>Neomoorellaceae</taxon>
        <taxon>Thermanaeromonas</taxon>
    </lineage>
</organism>
<feature type="domain" description="Recombinase" evidence="8">
    <location>
        <begin position="156"/>
        <end position="262"/>
    </location>
</feature>
<dbReference type="GO" id="GO:0015074">
    <property type="term" value="P:DNA integration"/>
    <property type="evidence" value="ECO:0007669"/>
    <property type="project" value="UniProtKB-KW"/>
</dbReference>
<dbReference type="InterPro" id="IPR025827">
    <property type="entry name" value="Zn_ribbon_recom_dom"/>
</dbReference>
<dbReference type="Gene3D" id="3.90.1750.20">
    <property type="entry name" value="Putative Large Serine Recombinase, Chain B, Domain 2"/>
    <property type="match status" value="1"/>
</dbReference>
<dbReference type="STRING" id="698762.SAMN00808754_2467"/>
<evidence type="ECO:0000313" key="9">
    <source>
        <dbReference type="EMBL" id="SMB98650.1"/>
    </source>
</evidence>
<dbReference type="PANTHER" id="PTHR30461">
    <property type="entry name" value="DNA-INVERTASE FROM LAMBDOID PROPHAGE"/>
    <property type="match status" value="1"/>
</dbReference>
<dbReference type="Gene3D" id="3.40.50.1390">
    <property type="entry name" value="Resolvase, N-terminal catalytic domain"/>
    <property type="match status" value="1"/>
</dbReference>
<keyword evidence="3" id="KW-0233">DNA recombination</keyword>
<dbReference type="InterPro" id="IPR006119">
    <property type="entry name" value="Resolv_N"/>
</dbReference>
<evidence type="ECO:0000259" key="8">
    <source>
        <dbReference type="PROSITE" id="PS51737"/>
    </source>
</evidence>
<evidence type="ECO:0000256" key="5">
    <source>
        <dbReference type="PROSITE-ProRule" id="PRU10137"/>
    </source>
</evidence>
<evidence type="ECO:0000256" key="4">
    <source>
        <dbReference type="PIRSR" id="PIRSR606118-50"/>
    </source>
</evidence>
<dbReference type="PANTHER" id="PTHR30461:SF23">
    <property type="entry name" value="DNA RECOMBINASE-RELATED"/>
    <property type="match status" value="1"/>
</dbReference>
<dbReference type="OrthoDB" id="1094757at2"/>
<evidence type="ECO:0000256" key="2">
    <source>
        <dbReference type="ARBA" id="ARBA00023125"/>
    </source>
</evidence>
<dbReference type="RefSeq" id="WP_084666035.1">
    <property type="nucleotide sequence ID" value="NZ_LT838272.1"/>
</dbReference>
<dbReference type="InterPro" id="IPR011109">
    <property type="entry name" value="DNA_bind_recombinase_dom"/>
</dbReference>
<proteinExistence type="predicted"/>
<sequence length="511" mass="58538">MQAAIYLRVSTEEQVKHGYSLAEQREACYRRAISLGAAVILEFADEGVSGATLDRPGLNALREAVQEGRIDVIIVRDPDRLSRRLAHQLLLTEEFEKAGVRLDFLDFTWQDTPEGRMFYAIRGAIAEFEKEKIRERMIRGKTQKARQGGIPIGFYNYGYNYDPERGKVSILEEEAAVVKNIFQWFVQEDIGVNGVAKRLNDLGIPTRKRQGLWHRMVVRQILTNPVYTGRWRYKDIDISVPPIIDPNLWEKAQKKLKEARRLWAGRGRHNYLLSGLITCADCGNSMTGVSSKWWGVRERRYTCRKNSQGTKNPGCRPLKMLLAEPLENVVWEQVCSWLKDPERLVKAALESSPQVEEISKEIERIEKHLKEVEKGKVAILDALASGLLELDDQTKNKLAELKRRKESLEQRHRELMAVFQGAGTLEQRTEELRRLAQEVLSRLNDLDFTSKKSLIRALVTQVIISGRVSSGRYNLSEVNITVLAKIPRPETDNSLCRRIIIPAASMDRYDQ</sequence>
<dbReference type="Pfam" id="PF00239">
    <property type="entry name" value="Resolvase"/>
    <property type="match status" value="1"/>
</dbReference>
<dbReference type="GO" id="GO:0000150">
    <property type="term" value="F:DNA strand exchange activity"/>
    <property type="evidence" value="ECO:0007669"/>
    <property type="project" value="InterPro"/>
</dbReference>
<evidence type="ECO:0000259" key="7">
    <source>
        <dbReference type="PROSITE" id="PS51736"/>
    </source>
</evidence>
<dbReference type="GO" id="GO:0003677">
    <property type="term" value="F:DNA binding"/>
    <property type="evidence" value="ECO:0007669"/>
    <property type="project" value="UniProtKB-KW"/>
</dbReference>
<dbReference type="AlphaFoldDB" id="A0A1W1VZH1"/>
<feature type="domain" description="Resolvase/invertase-type recombinase catalytic" evidence="7">
    <location>
        <begin position="2"/>
        <end position="148"/>
    </location>
</feature>
<dbReference type="SMART" id="SM00857">
    <property type="entry name" value="Resolvase"/>
    <property type="match status" value="1"/>
</dbReference>
<protein>
    <submittedName>
        <fullName evidence="9">Site-specific DNA recombinase</fullName>
    </submittedName>
</protein>
<dbReference type="CDD" id="cd00338">
    <property type="entry name" value="Ser_Recombinase"/>
    <property type="match status" value="1"/>
</dbReference>
<reference evidence="9 10" key="1">
    <citation type="submission" date="2017-04" db="EMBL/GenBank/DDBJ databases">
        <authorList>
            <person name="Afonso C.L."/>
            <person name="Miller P.J."/>
            <person name="Scott M.A."/>
            <person name="Spackman E."/>
            <person name="Goraichik I."/>
            <person name="Dimitrov K.M."/>
            <person name="Suarez D.L."/>
            <person name="Swayne D.E."/>
        </authorList>
    </citation>
    <scope>NUCLEOTIDE SEQUENCE [LARGE SCALE GENOMIC DNA]</scope>
    <source>
        <strain evidence="9 10">ToBE</strain>
    </source>
</reference>
<dbReference type="InterPro" id="IPR006118">
    <property type="entry name" value="Recombinase_CS"/>
</dbReference>
<evidence type="ECO:0000256" key="3">
    <source>
        <dbReference type="ARBA" id="ARBA00023172"/>
    </source>
</evidence>
<dbReference type="SUPFAM" id="SSF53041">
    <property type="entry name" value="Resolvase-like"/>
    <property type="match status" value="1"/>
</dbReference>
<evidence type="ECO:0000256" key="1">
    <source>
        <dbReference type="ARBA" id="ARBA00022908"/>
    </source>
</evidence>